<feature type="chain" id="PRO_5021327962" description="cellulase" evidence="7">
    <location>
        <begin position="20"/>
        <end position="340"/>
    </location>
</feature>
<evidence type="ECO:0000259" key="8">
    <source>
        <dbReference type="Pfam" id="PF00150"/>
    </source>
</evidence>
<sequence>MLSRSWLFAFLAGLGGTAAKPVDQVCPHDVVVKRNFNFLCINQSGPEFGEGNIPGVKNKDYVWPNMSTTDSYIAKGMNTFRINILAERGVVGKNQKGAFATEYINDLKATVKAYTDKGQYAIICPHNYGRWYGQVITDVDAFQGYWKNLASLFKDNNKVIFDTNNEYHDMDQSLVVKLNQAAINGIRAAGATTQYITVEGNVWSGAWSWVSSGNAATMGNLTDPSNKIIYQMHQYLDADSSGTHDACVSSTIGVERVKAATAWLRKEKKVGFIGEFAAGNNPVCKQAVDGMLKFLVANSDVWWGVCWWSAGPWWGEYMFDMEANKGVAWKSYVDLIRKHA</sequence>
<keyword evidence="7" id="KW-0732">Signal</keyword>
<accession>A0A4Z1P682</accession>
<comment type="similarity">
    <text evidence="2 6">Belongs to the glycosyl hydrolase 5 (cellulase A) family.</text>
</comment>
<dbReference type="EMBL" id="SNSC02000012">
    <property type="protein sequence ID" value="TID19778.1"/>
    <property type="molecule type" value="Genomic_DNA"/>
</dbReference>
<feature type="domain" description="Glycoside hydrolase family 5" evidence="8">
    <location>
        <begin position="47"/>
        <end position="310"/>
    </location>
</feature>
<gene>
    <name evidence="9" type="ORF">E6O75_ATG07116</name>
</gene>
<evidence type="ECO:0000256" key="7">
    <source>
        <dbReference type="SAM" id="SignalP"/>
    </source>
</evidence>
<dbReference type="Gene3D" id="3.20.20.80">
    <property type="entry name" value="Glycosidases"/>
    <property type="match status" value="1"/>
</dbReference>
<comment type="catalytic activity">
    <reaction evidence="1">
        <text>Endohydrolysis of (1-&gt;4)-beta-D-glucosidic linkages in cellulose, lichenin and cereal beta-D-glucans.</text>
        <dbReference type="EC" id="3.2.1.4"/>
    </reaction>
</comment>
<evidence type="ECO:0000256" key="1">
    <source>
        <dbReference type="ARBA" id="ARBA00000966"/>
    </source>
</evidence>
<keyword evidence="5 6" id="KW-0326">Glycosidase</keyword>
<dbReference type="SUPFAM" id="SSF51445">
    <property type="entry name" value="(Trans)glycosidases"/>
    <property type="match status" value="1"/>
</dbReference>
<dbReference type="OrthoDB" id="5823761at2759"/>
<dbReference type="Pfam" id="PF00150">
    <property type="entry name" value="Cellulase"/>
    <property type="match status" value="1"/>
</dbReference>
<dbReference type="Proteomes" id="UP000298493">
    <property type="component" value="Unassembled WGS sequence"/>
</dbReference>
<dbReference type="GO" id="GO:0009251">
    <property type="term" value="P:glucan catabolic process"/>
    <property type="evidence" value="ECO:0007669"/>
    <property type="project" value="TreeGrafter"/>
</dbReference>
<name>A0A4Z1P682_9PEZI</name>
<organism evidence="9 10">
    <name type="scientific">Venturia nashicola</name>
    <dbReference type="NCBI Taxonomy" id="86259"/>
    <lineage>
        <taxon>Eukaryota</taxon>
        <taxon>Fungi</taxon>
        <taxon>Dikarya</taxon>
        <taxon>Ascomycota</taxon>
        <taxon>Pezizomycotina</taxon>
        <taxon>Dothideomycetes</taxon>
        <taxon>Pleosporomycetidae</taxon>
        <taxon>Venturiales</taxon>
        <taxon>Venturiaceae</taxon>
        <taxon>Venturia</taxon>
    </lineage>
</organism>
<evidence type="ECO:0000313" key="10">
    <source>
        <dbReference type="Proteomes" id="UP000298493"/>
    </source>
</evidence>
<evidence type="ECO:0000256" key="3">
    <source>
        <dbReference type="ARBA" id="ARBA00012601"/>
    </source>
</evidence>
<keyword evidence="10" id="KW-1185">Reference proteome</keyword>
<dbReference type="STRING" id="86259.A0A4Z1P682"/>
<dbReference type="InterPro" id="IPR001547">
    <property type="entry name" value="Glyco_hydro_5"/>
</dbReference>
<evidence type="ECO:0000256" key="4">
    <source>
        <dbReference type="ARBA" id="ARBA00022801"/>
    </source>
</evidence>
<dbReference type="PANTHER" id="PTHR34142">
    <property type="entry name" value="ENDO-BETA-1,4-GLUCANASE A"/>
    <property type="match status" value="1"/>
</dbReference>
<dbReference type="PANTHER" id="PTHR34142:SF1">
    <property type="entry name" value="GLYCOSIDE HYDROLASE FAMILY 5 DOMAIN-CONTAINING PROTEIN"/>
    <property type="match status" value="1"/>
</dbReference>
<dbReference type="EC" id="3.2.1.4" evidence="3"/>
<proteinExistence type="inferred from homology"/>
<evidence type="ECO:0000256" key="6">
    <source>
        <dbReference type="RuleBase" id="RU361153"/>
    </source>
</evidence>
<dbReference type="AlphaFoldDB" id="A0A4Z1P682"/>
<evidence type="ECO:0000256" key="5">
    <source>
        <dbReference type="ARBA" id="ARBA00023295"/>
    </source>
</evidence>
<evidence type="ECO:0000256" key="2">
    <source>
        <dbReference type="ARBA" id="ARBA00005641"/>
    </source>
</evidence>
<dbReference type="InterPro" id="IPR017853">
    <property type="entry name" value="GH"/>
</dbReference>
<evidence type="ECO:0000313" key="9">
    <source>
        <dbReference type="EMBL" id="TID19778.1"/>
    </source>
</evidence>
<dbReference type="GO" id="GO:0008810">
    <property type="term" value="F:cellulase activity"/>
    <property type="evidence" value="ECO:0007669"/>
    <property type="project" value="UniProtKB-EC"/>
</dbReference>
<keyword evidence="4 6" id="KW-0378">Hydrolase</keyword>
<comment type="caution">
    <text evidence="9">The sequence shown here is derived from an EMBL/GenBank/DDBJ whole genome shotgun (WGS) entry which is preliminary data.</text>
</comment>
<reference evidence="9 10" key="1">
    <citation type="submission" date="2019-04" db="EMBL/GenBank/DDBJ databases">
        <title>High contiguity whole genome sequence and gene annotation resource for two Venturia nashicola isolates.</title>
        <authorList>
            <person name="Prokchorchik M."/>
            <person name="Won K."/>
            <person name="Lee Y."/>
            <person name="Choi E.D."/>
            <person name="Segonzac C."/>
            <person name="Sohn K.H."/>
        </authorList>
    </citation>
    <scope>NUCLEOTIDE SEQUENCE [LARGE SCALE GENOMIC DNA]</scope>
    <source>
        <strain evidence="9 10">PRI2</strain>
    </source>
</reference>
<protein>
    <recommendedName>
        <fullName evidence="3">cellulase</fullName>
        <ecNumber evidence="3">3.2.1.4</ecNumber>
    </recommendedName>
</protein>
<feature type="signal peptide" evidence="7">
    <location>
        <begin position="1"/>
        <end position="19"/>
    </location>
</feature>